<evidence type="ECO:0000256" key="6">
    <source>
        <dbReference type="PROSITE-ProRule" id="PRU00117"/>
    </source>
</evidence>
<keyword evidence="9" id="KW-1185">Reference proteome</keyword>
<dbReference type="PROSITE" id="PS50126">
    <property type="entry name" value="S1"/>
    <property type="match status" value="1"/>
</dbReference>
<comment type="caution">
    <text evidence="8">The sequence shown here is derived from an EMBL/GenBank/DDBJ whole genome shotgun (WGS) entry which is preliminary data.</text>
</comment>
<dbReference type="EC" id="2.7.7.8" evidence="2"/>
<dbReference type="AlphaFoldDB" id="A0A3M7RBW7"/>
<dbReference type="SUPFAM" id="SSF54791">
    <property type="entry name" value="Eukaryotic type KH-domain (KH-domain type I)"/>
    <property type="match status" value="1"/>
</dbReference>
<proteinExistence type="inferred from homology"/>
<dbReference type="InterPro" id="IPR012340">
    <property type="entry name" value="NA-bd_OB-fold"/>
</dbReference>
<dbReference type="InterPro" id="IPR015848">
    <property type="entry name" value="PNPase_PH_RNA-bd_bac/org-type"/>
</dbReference>
<dbReference type="InterPro" id="IPR012162">
    <property type="entry name" value="PNPase"/>
</dbReference>
<dbReference type="GO" id="GO:0005739">
    <property type="term" value="C:mitochondrion"/>
    <property type="evidence" value="ECO:0007669"/>
    <property type="project" value="TreeGrafter"/>
</dbReference>
<dbReference type="GO" id="GO:0004654">
    <property type="term" value="F:polyribonucleotide nucleotidyltransferase activity"/>
    <property type="evidence" value="ECO:0007669"/>
    <property type="project" value="UniProtKB-EC"/>
</dbReference>
<dbReference type="PANTHER" id="PTHR11252:SF0">
    <property type="entry name" value="POLYRIBONUCLEOTIDE NUCLEOTIDYLTRANSFERASE 1, MITOCHONDRIAL"/>
    <property type="match status" value="1"/>
</dbReference>
<dbReference type="Gene3D" id="3.30.1370.10">
    <property type="entry name" value="K Homology domain, type 1"/>
    <property type="match status" value="1"/>
</dbReference>
<dbReference type="Proteomes" id="UP000276133">
    <property type="component" value="Unassembled WGS sequence"/>
</dbReference>
<evidence type="ECO:0000256" key="3">
    <source>
        <dbReference type="ARBA" id="ARBA00022679"/>
    </source>
</evidence>
<dbReference type="PANTHER" id="PTHR11252">
    <property type="entry name" value="POLYRIBONUCLEOTIDE NUCLEOTIDYLTRANSFERASE"/>
    <property type="match status" value="1"/>
</dbReference>
<dbReference type="SUPFAM" id="SSF55666">
    <property type="entry name" value="Ribonuclease PH domain 2-like"/>
    <property type="match status" value="2"/>
</dbReference>
<sequence length="1163" mass="132100">MLRLKSLILLPKIIRQAGYRKIELTRSASMSTTVVSFAKTKKPNSKNINTLKVKYKSGELELNHRTLARLADSSATGKFNNTNILVTVVNKPRLSTSAAGKIPTNFLRRDLGASNYEILVSRMIDRSIRPLFSTNYNNEIQIVCNLLSYDGKDNPDVICINTASFALYGSSCEWNGPIGCVRVGMVGNDLVVNPSKKQLENSPLNIVLTVGPNKNIVMIEGWADNLEQSKFIDALEIGSEHAYKVVEQIRSTKLEKENPNLKTDTSLLSITSEDEVLDGSQVNLTEVPTLKLSSDPEANQEIDNLFQALAYSHLYDIFTDYEHDKLSRDNAITQVKNSVINSILKSKSDPEQPPGTSYSYSILNDLFYKFVRKVVRNLALEESKRVDGRKLHELRQISCKSNLYPSLHGSGLFQRGQTQVLCSVTFDSPDSMYRSDAVANMMSPSLTNINKNFMLHYEFPSFATNEISRIGGRADRREVGHGALAEKALYPLIPDEFPLTIRCLCEVLESNGSSSMASVCASSIALLDAGVPIKEQVAGVAMGIFTQFDQNKEIKDYKILTDISGFEDYMGDMDFKIAGTNDGITAAQADFKINGLPFKIIKEVVEASKNARQEILRLMNQEVSKPRQSKKSNQPILKNYPVSITQRSKLIGVGGMNLKKIYAKTGVTVTPIDETNFSIFAPNQNALDEAEELIKTLIEQQREPELEFGAIYKAKIVEIVPSGLLVQLYPTMKPTLLPNSQLDGRKIVHGSATDYKVGQEIQIKYFGRDPVDGKMRISRKALLKMNKQSAKSKRENEEKMDSAARRIQKFWRKYIDLQVFKYYKDLVVFHNEGDPAIIMKYINPNEAKLIDPASGIHIKFRLAGQQFPPTIHYKIFTHRPIQDICANAPRDYTKPSTKLISAKIKNNREKDFPIETYDGWYQRIENNGWRPVSNKHLLQMNLDFYYGIEKYTKPIVFYHSKLLRKQDIDLRKKKKKIEWMKKLYVNGMLQPRGEDDETNQMIEKATKSFLNSYEHNGLDNIADWEVDELIQWTNSLSYEDYYNDWKTIGTSALSEKLIIEEKKLKEKFYLNQFVANENLINDITNKETLTVLITTLCNFQRVIEFTSSMPPLYCLVSSVIMILAFSLSRLSPDLKKNLKSLIKKVQQSMLHFVAFYFQLNLLL</sequence>
<dbReference type="FunFam" id="2.40.50.140:FF:000113">
    <property type="entry name" value="polyribonucleotide nucleotidyltransferase 1, mitochondrial"/>
    <property type="match status" value="1"/>
</dbReference>
<name>A0A3M7RBW7_BRAPC</name>
<protein>
    <recommendedName>
        <fullName evidence="2">polyribonucleotide nucleotidyltransferase</fullName>
        <ecNumber evidence="2">2.7.7.8</ecNumber>
    </recommendedName>
</protein>
<dbReference type="InterPro" id="IPR001247">
    <property type="entry name" value="ExoRNase_PH_dom1"/>
</dbReference>
<dbReference type="CDD" id="cd09033">
    <property type="entry name" value="KH-I_PNPT1"/>
    <property type="match status" value="1"/>
</dbReference>
<keyword evidence="5 6" id="KW-0694">RNA-binding</keyword>
<dbReference type="InterPro" id="IPR015847">
    <property type="entry name" value="ExoRNase_PH_dom2"/>
</dbReference>
<dbReference type="GO" id="GO:0003723">
    <property type="term" value="F:RNA binding"/>
    <property type="evidence" value="ECO:0007669"/>
    <property type="project" value="UniProtKB-UniRule"/>
</dbReference>
<comment type="similarity">
    <text evidence="1">Belongs to the polyribonucleotide nucleotidyltransferase family.</text>
</comment>
<evidence type="ECO:0000259" key="7">
    <source>
        <dbReference type="PROSITE" id="PS50126"/>
    </source>
</evidence>
<organism evidence="8 9">
    <name type="scientific">Brachionus plicatilis</name>
    <name type="common">Marine rotifer</name>
    <name type="synonym">Brachionus muelleri</name>
    <dbReference type="NCBI Taxonomy" id="10195"/>
    <lineage>
        <taxon>Eukaryota</taxon>
        <taxon>Metazoa</taxon>
        <taxon>Spiralia</taxon>
        <taxon>Gnathifera</taxon>
        <taxon>Rotifera</taxon>
        <taxon>Eurotatoria</taxon>
        <taxon>Monogononta</taxon>
        <taxon>Pseudotrocha</taxon>
        <taxon>Ploima</taxon>
        <taxon>Brachionidae</taxon>
        <taxon>Brachionus</taxon>
    </lineage>
</organism>
<dbReference type="GO" id="GO:0005829">
    <property type="term" value="C:cytosol"/>
    <property type="evidence" value="ECO:0007669"/>
    <property type="project" value="TreeGrafter"/>
</dbReference>
<dbReference type="Pfam" id="PF03725">
    <property type="entry name" value="RNase_PH_C"/>
    <property type="match status" value="1"/>
</dbReference>
<dbReference type="CDD" id="cd11364">
    <property type="entry name" value="RNase_PH_PNPase_2"/>
    <property type="match status" value="1"/>
</dbReference>
<evidence type="ECO:0000256" key="4">
    <source>
        <dbReference type="ARBA" id="ARBA00022695"/>
    </source>
</evidence>
<dbReference type="InterPro" id="IPR036345">
    <property type="entry name" value="ExoRNase_PH_dom2_sf"/>
</dbReference>
<dbReference type="InterPro" id="IPR036612">
    <property type="entry name" value="KH_dom_type_1_sf"/>
</dbReference>
<dbReference type="Pfam" id="PF03726">
    <property type="entry name" value="PNPase"/>
    <property type="match status" value="1"/>
</dbReference>
<feature type="domain" description="S1 motif" evidence="7">
    <location>
        <begin position="709"/>
        <end position="780"/>
    </location>
</feature>
<dbReference type="OrthoDB" id="437922at2759"/>
<dbReference type="InterPro" id="IPR027408">
    <property type="entry name" value="PNPase/RNase_PH_dom_sf"/>
</dbReference>
<keyword evidence="4 8" id="KW-0548">Nucleotidyltransferase</keyword>
<dbReference type="EMBL" id="REGN01003743">
    <property type="protein sequence ID" value="RNA21046.1"/>
    <property type="molecule type" value="Genomic_DNA"/>
</dbReference>
<evidence type="ECO:0000313" key="9">
    <source>
        <dbReference type="Proteomes" id="UP000276133"/>
    </source>
</evidence>
<evidence type="ECO:0000256" key="5">
    <source>
        <dbReference type="ARBA" id="ARBA00022884"/>
    </source>
</evidence>
<gene>
    <name evidence="8" type="ORF">BpHYR1_029617</name>
</gene>
<dbReference type="GO" id="GO:0000175">
    <property type="term" value="F:3'-5'-RNA exonuclease activity"/>
    <property type="evidence" value="ECO:0007669"/>
    <property type="project" value="TreeGrafter"/>
</dbReference>
<dbReference type="InterPro" id="IPR020568">
    <property type="entry name" value="Ribosomal_Su5_D2-typ_SF"/>
</dbReference>
<dbReference type="SUPFAM" id="SSF54211">
    <property type="entry name" value="Ribosomal protein S5 domain 2-like"/>
    <property type="match status" value="2"/>
</dbReference>
<dbReference type="GO" id="GO:0000958">
    <property type="term" value="P:mitochondrial mRNA catabolic process"/>
    <property type="evidence" value="ECO:0007669"/>
    <property type="project" value="TreeGrafter"/>
</dbReference>
<evidence type="ECO:0000256" key="1">
    <source>
        <dbReference type="ARBA" id="ARBA00007404"/>
    </source>
</evidence>
<accession>A0A3M7RBW7</accession>
<keyword evidence="3 8" id="KW-0808">Transferase</keyword>
<dbReference type="SUPFAM" id="SSF50249">
    <property type="entry name" value="Nucleic acid-binding proteins"/>
    <property type="match status" value="1"/>
</dbReference>
<dbReference type="Gene3D" id="2.40.50.140">
    <property type="entry name" value="Nucleic acid-binding proteins"/>
    <property type="match status" value="1"/>
</dbReference>
<evidence type="ECO:0000256" key="2">
    <source>
        <dbReference type="ARBA" id="ARBA00012416"/>
    </source>
</evidence>
<dbReference type="PROSITE" id="PS50084">
    <property type="entry name" value="KH_TYPE_1"/>
    <property type="match status" value="1"/>
</dbReference>
<dbReference type="GO" id="GO:0000965">
    <property type="term" value="P:mitochondrial RNA 3'-end processing"/>
    <property type="evidence" value="ECO:0007669"/>
    <property type="project" value="TreeGrafter"/>
</dbReference>
<reference evidence="8 9" key="1">
    <citation type="journal article" date="2018" name="Sci. Rep.">
        <title>Genomic signatures of local adaptation to the degree of environmental predictability in rotifers.</title>
        <authorList>
            <person name="Franch-Gras L."/>
            <person name="Hahn C."/>
            <person name="Garcia-Roger E.M."/>
            <person name="Carmona M.J."/>
            <person name="Serra M."/>
            <person name="Gomez A."/>
        </authorList>
    </citation>
    <scope>NUCLEOTIDE SEQUENCE [LARGE SCALE GENOMIC DNA]</scope>
    <source>
        <strain evidence="8">HYR1</strain>
    </source>
</reference>
<evidence type="ECO:0000313" key="8">
    <source>
        <dbReference type="EMBL" id="RNA21046.1"/>
    </source>
</evidence>
<dbReference type="InterPro" id="IPR003029">
    <property type="entry name" value="S1_domain"/>
</dbReference>
<dbReference type="Gene3D" id="3.30.230.70">
    <property type="entry name" value="GHMP Kinase, N-terminal domain"/>
    <property type="match status" value="2"/>
</dbReference>
<dbReference type="Pfam" id="PF01138">
    <property type="entry name" value="RNase_PH"/>
    <property type="match status" value="2"/>
</dbReference>
<dbReference type="STRING" id="10195.A0A3M7RBW7"/>